<proteinExistence type="inferred from homology"/>
<dbReference type="GO" id="GO:0005634">
    <property type="term" value="C:nucleus"/>
    <property type="evidence" value="ECO:0007669"/>
    <property type="project" value="UniProtKB-SubCell"/>
</dbReference>
<evidence type="ECO:0000256" key="12">
    <source>
        <dbReference type="SAM" id="Coils"/>
    </source>
</evidence>
<feature type="domain" description="Homeobox" evidence="14">
    <location>
        <begin position="22"/>
        <end position="86"/>
    </location>
</feature>
<keyword evidence="9 10" id="KW-0539">Nucleus</keyword>
<evidence type="ECO:0000256" key="11">
    <source>
        <dbReference type="RuleBase" id="RU000682"/>
    </source>
</evidence>
<feature type="region of interest" description="Disordered" evidence="13">
    <location>
        <begin position="1"/>
        <end position="28"/>
    </location>
</feature>
<name>A0A6I9TSR7_SESIN</name>
<dbReference type="GO" id="GO:0008289">
    <property type="term" value="F:lipid binding"/>
    <property type="evidence" value="ECO:0007669"/>
    <property type="project" value="InterPro"/>
</dbReference>
<evidence type="ECO:0000256" key="5">
    <source>
        <dbReference type="ARBA" id="ARBA00023054"/>
    </source>
</evidence>
<dbReference type="InterPro" id="IPR009057">
    <property type="entry name" value="Homeodomain-like_sf"/>
</dbReference>
<evidence type="ECO:0000256" key="1">
    <source>
        <dbReference type="ARBA" id="ARBA00004123"/>
    </source>
</evidence>
<gene>
    <name evidence="17" type="primary">LOC105166610</name>
</gene>
<dbReference type="SMART" id="SM00234">
    <property type="entry name" value="START"/>
    <property type="match status" value="1"/>
</dbReference>
<dbReference type="KEGG" id="sind:105166610"/>
<evidence type="ECO:0000259" key="14">
    <source>
        <dbReference type="PROSITE" id="PS50071"/>
    </source>
</evidence>
<keyword evidence="6 10" id="KW-0238">DNA-binding</keyword>
<sequence length="831" mass="91823">MARTELAIGEGSQGGRGGRRGRPEGGRYARYTEEQIEVLEKVYAECSNPNHYRRAQIMREQPILRGINNKQLKVWFQNRRCREKQKKENGNLALENRRLATANKMLRQENDGLQKKLAQVLCENDHLRNQVITLTSTITTYNLGRQPEANDPQLPIRIGDNNSLLSLAEETKKEFLSKAIGTAVNWIPVPGLKLRNPESTGTIYVSATCIGVAARACVTIPGEPIKIIEILKNRLSWSRSCRNMDVVAKYPVENGGTIELIYTQYYAPTIMACARDFWTLRYTSILDDGSFVVCEQSISGSDGAPSSPVALEFVRGRMLVSGYLIRPCEGGSTIDLLDHLDLEASSVPEVVRPLYESSELMAKQMIVSALHFIEHVGNETNGKQIHSCHEDPAFLRSVSRRLCRGFNDAVNCFSEDGWTLMNVNASDDIIMSIKRTASFGVGANYDSIICVKASLLLQNVIPASLVRLLKEHRSAWMDFNFADHSVAFSKAACYAYPGPTIHNLSGTPVMLGHTNHDDEELEVIRFERSANQQHVSSGDLYHLQVITGMDDTGFGACSELIFAPIDRTIPNDAALLCSGFRIFLLGSNTGEDTGSSNIAPNEALNARNAQAAISHPLSMLIVAFQFPSEADLQEDVASMARQYVKSVISSVKNISLRTMSSGSNPVMHSHEANPAMGLKIPESTYFVNLADLICQSYRSSLGVDMVGFNCESTDSMLEQIHHHHYAILCFSFMSLQACLYANQAALNMLETTLDNLHMLTVERILDGSNNLSLFSVFPTIMQQGYAILPPGNCLSVTNRCVSYAQAVVWKVLAPDGSVHCLALALIDWSFV</sequence>
<protein>
    <submittedName>
        <fullName evidence="17">Homeobox-leucine zipper protein REVOLUTA-like isoform X1</fullName>
    </submittedName>
</protein>
<dbReference type="InterPro" id="IPR044830">
    <property type="entry name" value="HD-Zip_III"/>
</dbReference>
<evidence type="ECO:0000256" key="7">
    <source>
        <dbReference type="ARBA" id="ARBA00023155"/>
    </source>
</evidence>
<dbReference type="Pfam" id="PF08670">
    <property type="entry name" value="MEKHLA"/>
    <property type="match status" value="1"/>
</dbReference>
<dbReference type="InterPro" id="IPR001356">
    <property type="entry name" value="HD"/>
</dbReference>
<dbReference type="InterPro" id="IPR002913">
    <property type="entry name" value="START_lipid-bd_dom"/>
</dbReference>
<dbReference type="RefSeq" id="XP_011084330.1">
    <property type="nucleotide sequence ID" value="XM_011086028.2"/>
</dbReference>
<dbReference type="SUPFAM" id="SSF55961">
    <property type="entry name" value="Bet v1-like"/>
    <property type="match status" value="1"/>
</dbReference>
<dbReference type="GO" id="GO:0030154">
    <property type="term" value="P:cell differentiation"/>
    <property type="evidence" value="ECO:0007669"/>
    <property type="project" value="UniProtKB-KW"/>
</dbReference>
<evidence type="ECO:0000313" key="16">
    <source>
        <dbReference type="Proteomes" id="UP000504604"/>
    </source>
</evidence>
<dbReference type="CDD" id="cd14686">
    <property type="entry name" value="bZIP"/>
    <property type="match status" value="1"/>
</dbReference>
<evidence type="ECO:0000256" key="8">
    <source>
        <dbReference type="ARBA" id="ARBA00023163"/>
    </source>
</evidence>
<comment type="similarity">
    <text evidence="2">Belongs to the HD-ZIP homeobox family. Class III subfamily.</text>
</comment>
<dbReference type="GO" id="GO:0003677">
    <property type="term" value="F:DNA binding"/>
    <property type="evidence" value="ECO:0007669"/>
    <property type="project" value="UniProtKB-UniRule"/>
</dbReference>
<feature type="DNA-binding region" description="Homeobox" evidence="10">
    <location>
        <begin position="24"/>
        <end position="87"/>
    </location>
</feature>
<feature type="coiled-coil region" evidence="12">
    <location>
        <begin position="96"/>
        <end position="130"/>
    </location>
</feature>
<dbReference type="InterPro" id="IPR013978">
    <property type="entry name" value="MEKHLA"/>
</dbReference>
<dbReference type="InParanoid" id="A0A6I9TSR7"/>
<evidence type="ECO:0000259" key="15">
    <source>
        <dbReference type="PROSITE" id="PS50848"/>
    </source>
</evidence>
<organism evidence="16 17">
    <name type="scientific">Sesamum indicum</name>
    <name type="common">Oriental sesame</name>
    <name type="synonym">Sesamum orientale</name>
    <dbReference type="NCBI Taxonomy" id="4182"/>
    <lineage>
        <taxon>Eukaryota</taxon>
        <taxon>Viridiplantae</taxon>
        <taxon>Streptophyta</taxon>
        <taxon>Embryophyta</taxon>
        <taxon>Tracheophyta</taxon>
        <taxon>Spermatophyta</taxon>
        <taxon>Magnoliopsida</taxon>
        <taxon>eudicotyledons</taxon>
        <taxon>Gunneridae</taxon>
        <taxon>Pentapetalae</taxon>
        <taxon>asterids</taxon>
        <taxon>lamiids</taxon>
        <taxon>Lamiales</taxon>
        <taxon>Pedaliaceae</taxon>
        <taxon>Sesamum</taxon>
    </lineage>
</organism>
<dbReference type="CDD" id="cd00086">
    <property type="entry name" value="homeodomain"/>
    <property type="match status" value="1"/>
</dbReference>
<dbReference type="Proteomes" id="UP000504604">
    <property type="component" value="Linkage group LG7"/>
</dbReference>
<dbReference type="SMART" id="SM00389">
    <property type="entry name" value="HOX"/>
    <property type="match status" value="1"/>
</dbReference>
<keyword evidence="4" id="KW-0805">Transcription regulation</keyword>
<keyword evidence="3" id="KW-0221">Differentiation</keyword>
<dbReference type="Gene3D" id="1.10.10.60">
    <property type="entry name" value="Homeodomain-like"/>
    <property type="match status" value="1"/>
</dbReference>
<reference evidence="17" key="1">
    <citation type="submission" date="2025-08" db="UniProtKB">
        <authorList>
            <consortium name="RefSeq"/>
        </authorList>
    </citation>
    <scope>IDENTIFICATION</scope>
</reference>
<dbReference type="PROSITE" id="PS50071">
    <property type="entry name" value="HOMEOBOX_2"/>
    <property type="match status" value="1"/>
</dbReference>
<evidence type="ECO:0000256" key="2">
    <source>
        <dbReference type="ARBA" id="ARBA00010338"/>
    </source>
</evidence>
<dbReference type="Gene3D" id="3.30.530.20">
    <property type="match status" value="1"/>
</dbReference>
<keyword evidence="8" id="KW-0804">Transcription</keyword>
<keyword evidence="16" id="KW-1185">Reference proteome</keyword>
<keyword evidence="7 10" id="KW-0371">Homeobox</keyword>
<dbReference type="PROSITE" id="PS50848">
    <property type="entry name" value="START"/>
    <property type="match status" value="1"/>
</dbReference>
<dbReference type="PANTHER" id="PTHR45950">
    <property type="entry name" value="HOMEOBOX-LEUCINE ZIPPER PROTEIN ATHB-14"/>
    <property type="match status" value="1"/>
</dbReference>
<accession>A0A6I9TSR7</accession>
<evidence type="ECO:0000256" key="9">
    <source>
        <dbReference type="ARBA" id="ARBA00023242"/>
    </source>
</evidence>
<dbReference type="GeneID" id="105166610"/>
<dbReference type="OrthoDB" id="6159439at2759"/>
<comment type="subcellular location">
    <subcellularLocation>
        <location evidence="1 10 11">Nucleus</location>
    </subcellularLocation>
</comment>
<dbReference type="Pfam" id="PF01852">
    <property type="entry name" value="START"/>
    <property type="match status" value="1"/>
</dbReference>
<dbReference type="PANTHER" id="PTHR45950:SF10">
    <property type="entry name" value="HOMEOBOX-LEUCINE ZIPPER PROTEIN REVOLUTA"/>
    <property type="match status" value="1"/>
</dbReference>
<evidence type="ECO:0000256" key="3">
    <source>
        <dbReference type="ARBA" id="ARBA00022782"/>
    </source>
</evidence>
<feature type="domain" description="START" evidence="15">
    <location>
        <begin position="157"/>
        <end position="358"/>
    </location>
</feature>
<dbReference type="AlphaFoldDB" id="A0A6I9TSR7"/>
<dbReference type="GO" id="GO:0003700">
    <property type="term" value="F:DNA-binding transcription factor activity"/>
    <property type="evidence" value="ECO:0007669"/>
    <property type="project" value="InterPro"/>
</dbReference>
<evidence type="ECO:0000313" key="17">
    <source>
        <dbReference type="RefSeq" id="XP_011084330.1"/>
    </source>
</evidence>
<dbReference type="InterPro" id="IPR023393">
    <property type="entry name" value="START-like_dom_sf"/>
</dbReference>
<evidence type="ECO:0000256" key="6">
    <source>
        <dbReference type="ARBA" id="ARBA00023125"/>
    </source>
</evidence>
<dbReference type="SUPFAM" id="SSF46689">
    <property type="entry name" value="Homeodomain-like"/>
    <property type="match status" value="1"/>
</dbReference>
<evidence type="ECO:0000256" key="4">
    <source>
        <dbReference type="ARBA" id="ARBA00023015"/>
    </source>
</evidence>
<evidence type="ECO:0000256" key="10">
    <source>
        <dbReference type="PROSITE-ProRule" id="PRU00108"/>
    </source>
</evidence>
<keyword evidence="5 12" id="KW-0175">Coiled coil</keyword>
<dbReference type="Pfam" id="PF00046">
    <property type="entry name" value="Homeodomain"/>
    <property type="match status" value="1"/>
</dbReference>
<evidence type="ECO:0000256" key="13">
    <source>
        <dbReference type="SAM" id="MobiDB-lite"/>
    </source>
</evidence>